<keyword evidence="6" id="KW-1185">Reference proteome</keyword>
<dbReference type="Gene3D" id="1.20.120.530">
    <property type="entry name" value="GntR ligand-binding domain-like"/>
    <property type="match status" value="1"/>
</dbReference>
<dbReference type="CDD" id="cd07377">
    <property type="entry name" value="WHTH_GntR"/>
    <property type="match status" value="1"/>
</dbReference>
<dbReference type="Pfam" id="PF00392">
    <property type="entry name" value="GntR"/>
    <property type="match status" value="1"/>
</dbReference>
<dbReference type="SMART" id="SM00895">
    <property type="entry name" value="FCD"/>
    <property type="match status" value="1"/>
</dbReference>
<protein>
    <submittedName>
        <fullName evidence="5">FadR family transcriptional regulator</fullName>
    </submittedName>
</protein>
<reference evidence="5 6" key="1">
    <citation type="submission" date="2020-08" db="EMBL/GenBank/DDBJ databases">
        <title>Cohnella phylogeny.</title>
        <authorList>
            <person name="Dunlap C."/>
        </authorList>
    </citation>
    <scope>NUCLEOTIDE SEQUENCE [LARGE SCALE GENOMIC DNA]</scope>
    <source>
        <strain evidence="5 6">DSM 103658</strain>
    </source>
</reference>
<gene>
    <name evidence="5" type="ORF">H4Q31_03075</name>
</gene>
<dbReference type="PANTHER" id="PTHR43537">
    <property type="entry name" value="TRANSCRIPTIONAL REGULATOR, GNTR FAMILY"/>
    <property type="match status" value="1"/>
</dbReference>
<keyword evidence="1" id="KW-0805">Transcription regulation</keyword>
<dbReference type="InterPro" id="IPR036390">
    <property type="entry name" value="WH_DNA-bd_sf"/>
</dbReference>
<dbReference type="Pfam" id="PF07729">
    <property type="entry name" value="FCD"/>
    <property type="match status" value="1"/>
</dbReference>
<proteinExistence type="predicted"/>
<dbReference type="GO" id="GO:0003677">
    <property type="term" value="F:DNA binding"/>
    <property type="evidence" value="ECO:0007669"/>
    <property type="project" value="UniProtKB-KW"/>
</dbReference>
<dbReference type="InterPro" id="IPR011711">
    <property type="entry name" value="GntR_C"/>
</dbReference>
<accession>A0A841T3Z9</accession>
<keyword evidence="3" id="KW-0804">Transcription</keyword>
<dbReference type="SUPFAM" id="SSF46785">
    <property type="entry name" value="Winged helix' DNA-binding domain"/>
    <property type="match status" value="1"/>
</dbReference>
<evidence type="ECO:0000313" key="5">
    <source>
        <dbReference type="EMBL" id="MBB6676303.1"/>
    </source>
</evidence>
<evidence type="ECO:0000256" key="3">
    <source>
        <dbReference type="ARBA" id="ARBA00023163"/>
    </source>
</evidence>
<dbReference type="InterPro" id="IPR000524">
    <property type="entry name" value="Tscrpt_reg_HTH_GntR"/>
</dbReference>
<dbReference type="InterPro" id="IPR036388">
    <property type="entry name" value="WH-like_DNA-bd_sf"/>
</dbReference>
<evidence type="ECO:0000313" key="6">
    <source>
        <dbReference type="Proteomes" id="UP000574133"/>
    </source>
</evidence>
<evidence type="ECO:0000256" key="2">
    <source>
        <dbReference type="ARBA" id="ARBA00023125"/>
    </source>
</evidence>
<dbReference type="AlphaFoldDB" id="A0A841T3Z9"/>
<dbReference type="SMART" id="SM00345">
    <property type="entry name" value="HTH_GNTR"/>
    <property type="match status" value="1"/>
</dbReference>
<dbReference type="PRINTS" id="PR00035">
    <property type="entry name" value="HTHGNTR"/>
</dbReference>
<keyword evidence="2" id="KW-0238">DNA-binding</keyword>
<comment type="caution">
    <text evidence="5">The sequence shown here is derived from an EMBL/GenBank/DDBJ whole genome shotgun (WGS) entry which is preliminary data.</text>
</comment>
<feature type="domain" description="HTH gntR-type" evidence="4">
    <location>
        <begin position="15"/>
        <end position="83"/>
    </location>
</feature>
<dbReference type="Proteomes" id="UP000574133">
    <property type="component" value="Unassembled WGS sequence"/>
</dbReference>
<dbReference type="GO" id="GO:0003700">
    <property type="term" value="F:DNA-binding transcription factor activity"/>
    <property type="evidence" value="ECO:0007669"/>
    <property type="project" value="InterPro"/>
</dbReference>
<dbReference type="InterPro" id="IPR008920">
    <property type="entry name" value="TF_FadR/GntR_C"/>
</dbReference>
<dbReference type="PROSITE" id="PS50949">
    <property type="entry name" value="HTH_GNTR"/>
    <property type="match status" value="1"/>
</dbReference>
<dbReference type="SUPFAM" id="SSF48008">
    <property type="entry name" value="GntR ligand-binding domain-like"/>
    <property type="match status" value="1"/>
</dbReference>
<dbReference type="Gene3D" id="1.10.10.10">
    <property type="entry name" value="Winged helix-like DNA-binding domain superfamily/Winged helix DNA-binding domain"/>
    <property type="match status" value="1"/>
</dbReference>
<dbReference type="EMBL" id="JACJVN010000014">
    <property type="protein sequence ID" value="MBB6676303.1"/>
    <property type="molecule type" value="Genomic_DNA"/>
</dbReference>
<evidence type="ECO:0000256" key="1">
    <source>
        <dbReference type="ARBA" id="ARBA00023015"/>
    </source>
</evidence>
<dbReference type="PANTHER" id="PTHR43537:SF5">
    <property type="entry name" value="UXU OPERON TRANSCRIPTIONAL REGULATOR"/>
    <property type="match status" value="1"/>
</dbReference>
<sequence length="250" mass="27649">MRGATPVPSLRIETQKSHEIVARDMRRRIEAGEWTPGAKLPSVVDLAASYGVGRSTIREAVSALKAMGWLDVRHGGGTFVRQELPQENAPLAADAWLQGAESVLEILEVRQVLERGTAALAARRRSEEQLQQLRQALLRMELGLEADDSAESERADVSFHAAIAAAAGNSLLLSLMDSLSQRMTETIQRTRELWFYEEKASAEQLLIEHKGIYQAIEDGDPEQAEARMEAHLAKVEKVLNEALADTRNDD</sequence>
<name>A0A841T3Z9_9BACL</name>
<organism evidence="5 6">
    <name type="scientific">Cohnella lubricantis</name>
    <dbReference type="NCBI Taxonomy" id="2163172"/>
    <lineage>
        <taxon>Bacteria</taxon>
        <taxon>Bacillati</taxon>
        <taxon>Bacillota</taxon>
        <taxon>Bacilli</taxon>
        <taxon>Bacillales</taxon>
        <taxon>Paenibacillaceae</taxon>
        <taxon>Cohnella</taxon>
    </lineage>
</organism>
<evidence type="ECO:0000259" key="4">
    <source>
        <dbReference type="PROSITE" id="PS50949"/>
    </source>
</evidence>